<keyword evidence="4" id="KW-1185">Reference proteome</keyword>
<protein>
    <submittedName>
        <fullName evidence="3">Uncharacterized protein</fullName>
    </submittedName>
</protein>
<reference evidence="3 4" key="2">
    <citation type="journal article" date="2019" name="G3 (Bethesda)">
        <title>Hybrid Assembly of the Genome of the Entomopathogenic Nematode Steinernema carpocapsae Identifies the X-Chromosome.</title>
        <authorList>
            <person name="Serra L."/>
            <person name="Macchietto M."/>
            <person name="Macias-Munoz A."/>
            <person name="McGill C.J."/>
            <person name="Rodriguez I.M."/>
            <person name="Rodriguez B."/>
            <person name="Murad R."/>
            <person name="Mortazavi A."/>
        </authorList>
    </citation>
    <scope>NUCLEOTIDE SEQUENCE [LARGE SCALE GENOMIC DNA]</scope>
    <source>
        <strain evidence="3 4">ALL</strain>
    </source>
</reference>
<evidence type="ECO:0000313" key="3">
    <source>
        <dbReference type="EMBL" id="TKR87237.1"/>
    </source>
</evidence>
<feature type="region of interest" description="Disordered" evidence="1">
    <location>
        <begin position="92"/>
        <end position="111"/>
    </location>
</feature>
<name>A0A4U5NUN4_STECR</name>
<organism evidence="3 4">
    <name type="scientific">Steinernema carpocapsae</name>
    <name type="common">Entomopathogenic nematode</name>
    <dbReference type="NCBI Taxonomy" id="34508"/>
    <lineage>
        <taxon>Eukaryota</taxon>
        <taxon>Metazoa</taxon>
        <taxon>Ecdysozoa</taxon>
        <taxon>Nematoda</taxon>
        <taxon>Chromadorea</taxon>
        <taxon>Rhabditida</taxon>
        <taxon>Tylenchina</taxon>
        <taxon>Panagrolaimomorpha</taxon>
        <taxon>Strongyloidoidea</taxon>
        <taxon>Steinernematidae</taxon>
        <taxon>Steinernema</taxon>
    </lineage>
</organism>
<dbReference type="Proteomes" id="UP000298663">
    <property type="component" value="Unassembled WGS sequence"/>
</dbReference>
<reference evidence="3 4" key="1">
    <citation type="journal article" date="2015" name="Genome Biol.">
        <title>Comparative genomics of Steinernema reveals deeply conserved gene regulatory networks.</title>
        <authorList>
            <person name="Dillman A.R."/>
            <person name="Macchietto M."/>
            <person name="Porter C.F."/>
            <person name="Rogers A."/>
            <person name="Williams B."/>
            <person name="Antoshechkin I."/>
            <person name="Lee M.M."/>
            <person name="Goodwin Z."/>
            <person name="Lu X."/>
            <person name="Lewis E.E."/>
            <person name="Goodrich-Blair H."/>
            <person name="Stock S.P."/>
            <person name="Adams B.J."/>
            <person name="Sternberg P.W."/>
            <person name="Mortazavi A."/>
        </authorList>
    </citation>
    <scope>NUCLEOTIDE SEQUENCE [LARGE SCALE GENOMIC DNA]</scope>
    <source>
        <strain evidence="3 4">ALL</strain>
    </source>
</reference>
<comment type="caution">
    <text evidence="3">The sequence shown here is derived from an EMBL/GenBank/DDBJ whole genome shotgun (WGS) entry which is preliminary data.</text>
</comment>
<feature type="region of interest" description="Disordered" evidence="1">
    <location>
        <begin position="204"/>
        <end position="245"/>
    </location>
</feature>
<evidence type="ECO:0000313" key="4">
    <source>
        <dbReference type="Proteomes" id="UP000298663"/>
    </source>
</evidence>
<proteinExistence type="predicted"/>
<accession>A0A4U5NUN4</accession>
<dbReference type="InterPro" id="IPR021109">
    <property type="entry name" value="Peptidase_aspartic_dom_sf"/>
</dbReference>
<sequence>MLWMLRIVVFATLVTVLNAAVFRHKIASAGSLRSKLVVAEKWVDEVVKIMKVKASGSQHFIDYYDNFYLGNITLGTPGKRYDLRALSEASLLQPSPSSSSSTPEDTGSSRVINSKCTSPACQYYEYPKNFFDEVKSSGVNSGSIATGGKSQPLAESLLPLATFSTVTATVYPNSERTLFRLEDSLIQPRNSESRTTSRIFSGVSQLTASSDSDGPRSPCTTSFPPCRTSSTSSTSPSSPCGWTVT</sequence>
<evidence type="ECO:0000256" key="1">
    <source>
        <dbReference type="SAM" id="MobiDB-lite"/>
    </source>
</evidence>
<feature type="chain" id="PRO_5020266317" evidence="2">
    <location>
        <begin position="20"/>
        <end position="245"/>
    </location>
</feature>
<evidence type="ECO:0000256" key="2">
    <source>
        <dbReference type="SAM" id="SignalP"/>
    </source>
</evidence>
<feature type="signal peptide" evidence="2">
    <location>
        <begin position="1"/>
        <end position="19"/>
    </location>
</feature>
<dbReference type="AlphaFoldDB" id="A0A4U5NUN4"/>
<keyword evidence="2" id="KW-0732">Signal</keyword>
<dbReference type="Gene3D" id="2.40.70.10">
    <property type="entry name" value="Acid Proteases"/>
    <property type="match status" value="1"/>
</dbReference>
<feature type="compositionally biased region" description="Low complexity" evidence="1">
    <location>
        <begin position="217"/>
        <end position="245"/>
    </location>
</feature>
<gene>
    <name evidence="3" type="ORF">L596_011669</name>
</gene>
<dbReference type="OrthoDB" id="5853681at2759"/>
<feature type="compositionally biased region" description="Low complexity" evidence="1">
    <location>
        <begin position="92"/>
        <end position="109"/>
    </location>
</feature>
<dbReference type="EMBL" id="AZBU02000003">
    <property type="protein sequence ID" value="TKR87237.1"/>
    <property type="molecule type" value="Genomic_DNA"/>
</dbReference>